<dbReference type="AlphaFoldDB" id="A0A3M7P2N5"/>
<dbReference type="PANTHER" id="PTHR11255">
    <property type="entry name" value="DIACYLGLYCEROL KINASE"/>
    <property type="match status" value="1"/>
</dbReference>
<dbReference type="GO" id="GO:0004143">
    <property type="term" value="F:ATP-dependent diacylglycerol kinase activity"/>
    <property type="evidence" value="ECO:0007669"/>
    <property type="project" value="UniProtKB-EC"/>
</dbReference>
<dbReference type="PROSITE" id="PS50146">
    <property type="entry name" value="DAGK"/>
    <property type="match status" value="1"/>
</dbReference>
<reference evidence="8 9" key="1">
    <citation type="journal article" date="2018" name="Sci. Rep.">
        <title>Genomic signatures of local adaptation to the degree of environmental predictability in rotifers.</title>
        <authorList>
            <person name="Franch-Gras L."/>
            <person name="Hahn C."/>
            <person name="Garcia-Roger E.M."/>
            <person name="Carmona M.J."/>
            <person name="Serra M."/>
            <person name="Gomez A."/>
        </authorList>
    </citation>
    <scope>NUCLEOTIDE SEQUENCE [LARGE SCALE GENOMIC DNA]</scope>
    <source>
        <strain evidence="8">HYR1</strain>
    </source>
</reference>
<dbReference type="EMBL" id="REGN01014202">
    <property type="protein sequence ID" value="RMZ92924.1"/>
    <property type="molecule type" value="Genomic_DNA"/>
</dbReference>
<dbReference type="GO" id="GO:0016020">
    <property type="term" value="C:membrane"/>
    <property type="evidence" value="ECO:0007669"/>
    <property type="project" value="TreeGrafter"/>
</dbReference>
<evidence type="ECO:0000256" key="1">
    <source>
        <dbReference type="ARBA" id="ARBA00009280"/>
    </source>
</evidence>
<evidence type="ECO:0000256" key="2">
    <source>
        <dbReference type="ARBA" id="ARBA00022679"/>
    </source>
</evidence>
<dbReference type="InterPro" id="IPR000756">
    <property type="entry name" value="Diacylglycerol_kin_accessory"/>
</dbReference>
<accession>A0A3M7P2N5</accession>
<evidence type="ECO:0000313" key="9">
    <source>
        <dbReference type="Proteomes" id="UP000276133"/>
    </source>
</evidence>
<dbReference type="SMART" id="SM00046">
    <property type="entry name" value="DAGKc"/>
    <property type="match status" value="1"/>
</dbReference>
<name>A0A3M7P2N5_BRAPC</name>
<keyword evidence="5 6" id="KW-0067">ATP-binding</keyword>
<keyword evidence="4 6" id="KW-0418">Kinase</keyword>
<comment type="similarity">
    <text evidence="1 6">Belongs to the eukaryotic diacylglycerol kinase family.</text>
</comment>
<dbReference type="EC" id="2.7.1.107" evidence="6"/>
<dbReference type="Pfam" id="PF00609">
    <property type="entry name" value="DAGK_acc"/>
    <property type="match status" value="1"/>
</dbReference>
<dbReference type="InterPro" id="IPR037607">
    <property type="entry name" value="DGK"/>
</dbReference>
<dbReference type="SUPFAM" id="SSF111331">
    <property type="entry name" value="NAD kinase/diacylglycerol kinase-like"/>
    <property type="match status" value="1"/>
</dbReference>
<gene>
    <name evidence="8" type="ORF">BpHYR1_046296</name>
</gene>
<evidence type="ECO:0000256" key="4">
    <source>
        <dbReference type="ARBA" id="ARBA00022777"/>
    </source>
</evidence>
<keyword evidence="3 6" id="KW-0547">Nucleotide-binding</keyword>
<protein>
    <recommendedName>
        <fullName evidence="6">Diacylglycerol kinase</fullName>
        <shortName evidence="6">DAG kinase</shortName>
        <ecNumber evidence="6">2.7.1.107</ecNumber>
    </recommendedName>
</protein>
<dbReference type="SMART" id="SM00045">
    <property type="entry name" value="DAGKa"/>
    <property type="match status" value="1"/>
</dbReference>
<evidence type="ECO:0000313" key="8">
    <source>
        <dbReference type="EMBL" id="RMZ92924.1"/>
    </source>
</evidence>
<dbReference type="Pfam" id="PF00781">
    <property type="entry name" value="DAGK_cat"/>
    <property type="match status" value="1"/>
</dbReference>
<dbReference type="InterPro" id="IPR016064">
    <property type="entry name" value="NAD/diacylglycerol_kinase_sf"/>
</dbReference>
<comment type="catalytic activity">
    <reaction evidence="6">
        <text>a 1,2-diacyl-sn-glycerol + ATP = a 1,2-diacyl-sn-glycero-3-phosphate + ADP + H(+)</text>
        <dbReference type="Rhea" id="RHEA:10272"/>
        <dbReference type="ChEBI" id="CHEBI:15378"/>
        <dbReference type="ChEBI" id="CHEBI:17815"/>
        <dbReference type="ChEBI" id="CHEBI:30616"/>
        <dbReference type="ChEBI" id="CHEBI:58608"/>
        <dbReference type="ChEBI" id="CHEBI:456216"/>
        <dbReference type="EC" id="2.7.1.107"/>
    </reaction>
</comment>
<keyword evidence="2 6" id="KW-0808">Transferase</keyword>
<comment type="caution">
    <text evidence="8">The sequence shown here is derived from an EMBL/GenBank/DDBJ whole genome shotgun (WGS) entry which is preliminary data.</text>
</comment>
<proteinExistence type="inferred from homology"/>
<dbReference type="Proteomes" id="UP000276133">
    <property type="component" value="Unassembled WGS sequence"/>
</dbReference>
<evidence type="ECO:0000259" key="7">
    <source>
        <dbReference type="PROSITE" id="PS50146"/>
    </source>
</evidence>
<feature type="domain" description="DAGKc" evidence="7">
    <location>
        <begin position="55"/>
        <end position="189"/>
    </location>
</feature>
<dbReference type="GO" id="GO:0007200">
    <property type="term" value="P:phospholipase C-activating G protein-coupled receptor signaling pathway"/>
    <property type="evidence" value="ECO:0007669"/>
    <property type="project" value="InterPro"/>
</dbReference>
<evidence type="ECO:0000256" key="6">
    <source>
        <dbReference type="RuleBase" id="RU361128"/>
    </source>
</evidence>
<evidence type="ECO:0000256" key="3">
    <source>
        <dbReference type="ARBA" id="ARBA00022741"/>
    </source>
</evidence>
<dbReference type="Gene3D" id="3.40.50.10330">
    <property type="entry name" value="Probable inorganic polyphosphate/atp-NAD kinase, domain 1"/>
    <property type="match status" value="1"/>
</dbReference>
<organism evidence="8 9">
    <name type="scientific">Brachionus plicatilis</name>
    <name type="common">Marine rotifer</name>
    <name type="synonym">Brachionus muelleri</name>
    <dbReference type="NCBI Taxonomy" id="10195"/>
    <lineage>
        <taxon>Eukaryota</taxon>
        <taxon>Metazoa</taxon>
        <taxon>Spiralia</taxon>
        <taxon>Gnathifera</taxon>
        <taxon>Rotifera</taxon>
        <taxon>Eurotatoria</taxon>
        <taxon>Monogononta</taxon>
        <taxon>Pseudotrocha</taxon>
        <taxon>Ploima</taxon>
        <taxon>Brachionidae</taxon>
        <taxon>Brachionus</taxon>
    </lineage>
</organism>
<dbReference type="InterPro" id="IPR017438">
    <property type="entry name" value="ATP-NAD_kinase_N"/>
</dbReference>
<dbReference type="InterPro" id="IPR001206">
    <property type="entry name" value="Diacylglycerol_kinase_cat_dom"/>
</dbReference>
<dbReference type="OrthoDB" id="242257at2759"/>
<keyword evidence="9" id="KW-1185">Reference proteome</keyword>
<evidence type="ECO:0000256" key="5">
    <source>
        <dbReference type="ARBA" id="ARBA00022840"/>
    </source>
</evidence>
<sequence>MVSFTECLGSLFSKFRRSPPKQIEPDSAIGGLLHSYPANPVQHPELNPELSKIASNLETIIAFVNPKSGGQKGRIVFERLKNYLNRENIFDLTKGGPKPGIEKHMNKKDLRIIACGGDGTVGWILSVLDEMQLENQPSVAILPLGTGNDLARTLGWGGGYNNESMEIFIKRVIFGKIVKLDRWSIKTNLVNSNESELEIRPSSDAKDMLPLNVINNYFSIGADAKIALDFHSAREKNPELFTSQAFNKIEYAKNYSKDLLNRSCKDMLQDIKIFECDGISYLDKLKTLNSHSIVFLNIPRYLNHDFHYSRSSV</sequence>
<dbReference type="GO" id="GO:0005524">
    <property type="term" value="F:ATP binding"/>
    <property type="evidence" value="ECO:0007669"/>
    <property type="project" value="UniProtKB-KW"/>
</dbReference>
<dbReference type="STRING" id="10195.A0A3M7P2N5"/>